<protein>
    <submittedName>
        <fullName evidence="10">Arylsulfatase</fullName>
    </submittedName>
</protein>
<comment type="subcellular location">
    <subcellularLocation>
        <location evidence="1">Membrane</location>
        <topology evidence="1">Single-pass membrane protein</topology>
    </subcellularLocation>
</comment>
<organism evidence="10 11">
    <name type="scientific">Cycloclasticus pugetii</name>
    <dbReference type="NCBI Taxonomy" id="34068"/>
    <lineage>
        <taxon>Bacteria</taxon>
        <taxon>Pseudomonadati</taxon>
        <taxon>Pseudomonadota</taxon>
        <taxon>Gammaproteobacteria</taxon>
        <taxon>Thiotrichales</taxon>
        <taxon>Piscirickettsiaceae</taxon>
        <taxon>Cycloclasticus</taxon>
    </lineage>
</organism>
<evidence type="ECO:0000256" key="5">
    <source>
        <dbReference type="ARBA" id="ARBA00023136"/>
    </source>
</evidence>
<dbReference type="Pfam" id="PF08239">
    <property type="entry name" value="SH3_3"/>
    <property type="match status" value="1"/>
</dbReference>
<evidence type="ECO:0000256" key="1">
    <source>
        <dbReference type="ARBA" id="ARBA00004167"/>
    </source>
</evidence>
<evidence type="ECO:0000256" key="6">
    <source>
        <dbReference type="SAM" id="Coils"/>
    </source>
</evidence>
<evidence type="ECO:0000256" key="8">
    <source>
        <dbReference type="SAM" id="SignalP"/>
    </source>
</evidence>
<dbReference type="RefSeq" id="WP_016390861.1">
    <property type="nucleotide sequence ID" value="NZ_JARGOU010000007.1"/>
</dbReference>
<dbReference type="EMBL" id="ASHL01000010">
    <property type="protein sequence ID" value="EPD12434.1"/>
    <property type="molecule type" value="Genomic_DNA"/>
</dbReference>
<evidence type="ECO:0000256" key="2">
    <source>
        <dbReference type="ARBA" id="ARBA00022692"/>
    </source>
</evidence>
<dbReference type="InterPro" id="IPR016476">
    <property type="entry name" value="SH3_dom_pro"/>
</dbReference>
<feature type="transmembrane region" description="Helical" evidence="7">
    <location>
        <begin position="173"/>
        <end position="195"/>
    </location>
</feature>
<evidence type="ECO:0000256" key="4">
    <source>
        <dbReference type="ARBA" id="ARBA00022989"/>
    </source>
</evidence>
<dbReference type="InterPro" id="IPR003646">
    <property type="entry name" value="SH3-like_bac-type"/>
</dbReference>
<dbReference type="AlphaFoldDB" id="A0AB33YZA2"/>
<accession>A0AB33YZA2</accession>
<feature type="coiled-coil region" evidence="6">
    <location>
        <begin position="86"/>
        <end position="152"/>
    </location>
</feature>
<evidence type="ECO:0000259" key="9">
    <source>
        <dbReference type="Pfam" id="PF08239"/>
    </source>
</evidence>
<feature type="chain" id="PRO_5044289357" evidence="8">
    <location>
        <begin position="19"/>
        <end position="211"/>
    </location>
</feature>
<feature type="signal peptide" evidence="8">
    <location>
        <begin position="1"/>
        <end position="18"/>
    </location>
</feature>
<reference evidence="10 11" key="1">
    <citation type="journal article" date="2013" name="Genome Announc.">
        <title>Genome Sequence of the Pyrene- and Fluoranthene-Degrading Bacterium Cycloclasticus sp. Strain PY97M.</title>
        <authorList>
            <person name="Cui Z."/>
            <person name="Xu G."/>
            <person name="Li Q."/>
            <person name="Gao W."/>
            <person name="Zheng L."/>
        </authorList>
    </citation>
    <scope>NUCLEOTIDE SEQUENCE [LARGE SCALE GENOMIC DNA]</scope>
    <source>
        <strain evidence="10 11">PY97M</strain>
    </source>
</reference>
<proteinExistence type="predicted"/>
<name>A0AB33YZA2_9GAMM</name>
<feature type="domain" description="SH3b" evidence="9">
    <location>
        <begin position="29"/>
        <end position="77"/>
    </location>
</feature>
<keyword evidence="11" id="KW-1185">Reference proteome</keyword>
<evidence type="ECO:0000256" key="7">
    <source>
        <dbReference type="SAM" id="Phobius"/>
    </source>
</evidence>
<gene>
    <name evidence="10" type="ORF">L196_09949</name>
</gene>
<evidence type="ECO:0000313" key="11">
    <source>
        <dbReference type="Proteomes" id="UP000015462"/>
    </source>
</evidence>
<keyword evidence="4 7" id="KW-1133">Transmembrane helix</keyword>
<keyword evidence="2 7" id="KW-0812">Transmembrane</keyword>
<dbReference type="Proteomes" id="UP000015462">
    <property type="component" value="Unassembled WGS sequence"/>
</dbReference>
<dbReference type="Gene3D" id="2.30.30.40">
    <property type="entry name" value="SH3 Domains"/>
    <property type="match status" value="1"/>
</dbReference>
<sequence length="211" mass="23683">MLKHVFFLLLFLPAMANAAHITDKLLAGMYAEPNNSEQPTQLLPSGTPVELIGEAKGFVKVQLVGGETGWVEKRFLSEEKPAKVRLLSLQSKYRQLQEKLDRAEATLTKLNQPTEEVVPNEQKNDQRITEELQEALAKAEKTIQQLQQENEQHPLVANVTKTVPPTDNEPVSFSFTGLSLLLLILSMLIGVYLGIKFQDARQLKRHGGFRI</sequence>
<keyword evidence="3 8" id="KW-0732">Signal</keyword>
<comment type="caution">
    <text evidence="10">The sequence shown here is derived from an EMBL/GenBank/DDBJ whole genome shotgun (WGS) entry which is preliminary data.</text>
</comment>
<evidence type="ECO:0000313" key="10">
    <source>
        <dbReference type="EMBL" id="EPD12434.1"/>
    </source>
</evidence>
<keyword evidence="6" id="KW-0175">Coiled coil</keyword>
<keyword evidence="5 7" id="KW-0472">Membrane</keyword>
<dbReference type="GO" id="GO:0016020">
    <property type="term" value="C:membrane"/>
    <property type="evidence" value="ECO:0007669"/>
    <property type="project" value="UniProtKB-SubCell"/>
</dbReference>
<dbReference type="NCBIfam" id="TIGR04211">
    <property type="entry name" value="SH3_and_anchor"/>
    <property type="match status" value="1"/>
</dbReference>
<evidence type="ECO:0000256" key="3">
    <source>
        <dbReference type="ARBA" id="ARBA00022729"/>
    </source>
</evidence>